<evidence type="ECO:0000313" key="3">
    <source>
        <dbReference type="Proteomes" id="UP001597114"/>
    </source>
</evidence>
<evidence type="ECO:0000313" key="2">
    <source>
        <dbReference type="EMBL" id="MFD1519623.1"/>
    </source>
</evidence>
<dbReference type="RefSeq" id="WP_344725258.1">
    <property type="nucleotide sequence ID" value="NZ_BAAAUS010000030.1"/>
</dbReference>
<evidence type="ECO:0000256" key="1">
    <source>
        <dbReference type="SAM" id="Phobius"/>
    </source>
</evidence>
<accession>A0ABW4EVH9</accession>
<sequence>MIPARSRPRWLLHPITAAVLLLLVGVFAAFVAVTAERELAAAGALLLLVAVAGAAAGFANSGST</sequence>
<reference evidence="3" key="1">
    <citation type="journal article" date="2019" name="Int. J. Syst. Evol. Microbiol.">
        <title>The Global Catalogue of Microorganisms (GCM) 10K type strain sequencing project: providing services to taxonomists for standard genome sequencing and annotation.</title>
        <authorList>
            <consortium name="The Broad Institute Genomics Platform"/>
            <consortium name="The Broad Institute Genome Sequencing Center for Infectious Disease"/>
            <person name="Wu L."/>
            <person name="Ma J."/>
        </authorList>
    </citation>
    <scope>NUCLEOTIDE SEQUENCE [LARGE SCALE GENOMIC DNA]</scope>
    <source>
        <strain evidence="3">CCM 7043</strain>
    </source>
</reference>
<feature type="transmembrane region" description="Helical" evidence="1">
    <location>
        <begin position="12"/>
        <end position="33"/>
    </location>
</feature>
<gene>
    <name evidence="2" type="ORF">ACFSJD_19170</name>
</gene>
<name>A0ABW4EVH9_9PSEU</name>
<keyword evidence="3" id="KW-1185">Reference proteome</keyword>
<keyword evidence="1" id="KW-0812">Transmembrane</keyword>
<protein>
    <submittedName>
        <fullName evidence="2">Uncharacterized protein</fullName>
    </submittedName>
</protein>
<keyword evidence="1" id="KW-1133">Transmembrane helix</keyword>
<comment type="caution">
    <text evidence="2">The sequence shown here is derived from an EMBL/GenBank/DDBJ whole genome shotgun (WGS) entry which is preliminary data.</text>
</comment>
<dbReference type="EMBL" id="JBHUCO010000018">
    <property type="protein sequence ID" value="MFD1519623.1"/>
    <property type="molecule type" value="Genomic_DNA"/>
</dbReference>
<feature type="transmembrane region" description="Helical" evidence="1">
    <location>
        <begin position="39"/>
        <end position="59"/>
    </location>
</feature>
<organism evidence="2 3">
    <name type="scientific">Pseudonocardia yunnanensis</name>
    <dbReference type="NCBI Taxonomy" id="58107"/>
    <lineage>
        <taxon>Bacteria</taxon>
        <taxon>Bacillati</taxon>
        <taxon>Actinomycetota</taxon>
        <taxon>Actinomycetes</taxon>
        <taxon>Pseudonocardiales</taxon>
        <taxon>Pseudonocardiaceae</taxon>
        <taxon>Pseudonocardia</taxon>
    </lineage>
</organism>
<keyword evidence="1" id="KW-0472">Membrane</keyword>
<dbReference type="Proteomes" id="UP001597114">
    <property type="component" value="Unassembled WGS sequence"/>
</dbReference>
<proteinExistence type="predicted"/>